<keyword evidence="3" id="KW-0805">Transcription regulation</keyword>
<protein>
    <recommendedName>
        <fullName evidence="10">HSF-type DNA-binding domain-containing protein</fullName>
    </recommendedName>
</protein>
<dbReference type="PANTHER" id="PTHR10015:SF334">
    <property type="entry name" value="HEAT STRESS TRANSCRIPTION FACTOR A-6B"/>
    <property type="match status" value="1"/>
</dbReference>
<evidence type="ECO:0000313" key="11">
    <source>
        <dbReference type="EMBL" id="KAK7345909.1"/>
    </source>
</evidence>
<dbReference type="InterPro" id="IPR036390">
    <property type="entry name" value="WH_DNA-bd_sf"/>
</dbReference>
<evidence type="ECO:0000256" key="3">
    <source>
        <dbReference type="ARBA" id="ARBA00023015"/>
    </source>
</evidence>
<dbReference type="Proteomes" id="UP001367508">
    <property type="component" value="Unassembled WGS sequence"/>
</dbReference>
<dbReference type="Pfam" id="PF00447">
    <property type="entry name" value="HSF_DNA-bind"/>
    <property type="match status" value="1"/>
</dbReference>
<dbReference type="AlphaFoldDB" id="A0AAN9M492"/>
<dbReference type="SUPFAM" id="SSF46785">
    <property type="entry name" value="Winged helix' DNA-binding domain"/>
    <property type="match status" value="1"/>
</dbReference>
<sequence>MNSNVITVKEEFPGEEEGESYVVAQQPQPQPMEGLHESGPPPFLTKTYDIVNDGSTDDIVSWSRGNNSFIVWDPQAFSITLLPKYFKHNNFSSFVRQLNTYGFRKVDPDKWEFANEGFLKGQRHLLKNIRRRKTTQIQPSPQALDPCVEVGRFGLDGEIDRLRRDKQVLMVELVKLRQQQQNTRSHLQSMESRLQKTEQKQQQMMHFLARAMKNPDFLQQLVQQKEWKKELEEALCKKRRRPIDQGPCNVEVTELNYAEECSAFIKLGPQEYNDMSELEICDMDLVVNLEEQSGSQKNNEEEKLGAELESGNEDIEEVFWEDFLNESTAQDLLVLKEDDDDLSVLVEELGYLASTPK</sequence>
<keyword evidence="9" id="KW-0175">Coiled coil</keyword>
<comment type="subcellular location">
    <subcellularLocation>
        <location evidence="1">Nucleus</location>
    </subcellularLocation>
</comment>
<keyword evidence="2" id="KW-0597">Phosphoprotein</keyword>
<evidence type="ECO:0000256" key="7">
    <source>
        <dbReference type="ARBA" id="ARBA00023242"/>
    </source>
</evidence>
<dbReference type="Gene3D" id="1.10.10.10">
    <property type="entry name" value="Winged helix-like DNA-binding domain superfamily/Winged helix DNA-binding domain"/>
    <property type="match status" value="1"/>
</dbReference>
<dbReference type="PANTHER" id="PTHR10015">
    <property type="entry name" value="HEAT SHOCK TRANSCRIPTION FACTOR"/>
    <property type="match status" value="1"/>
</dbReference>
<keyword evidence="5" id="KW-0238">DNA-binding</keyword>
<gene>
    <name evidence="11" type="ORF">VNO77_16525</name>
</gene>
<evidence type="ECO:0000313" key="12">
    <source>
        <dbReference type="Proteomes" id="UP001367508"/>
    </source>
</evidence>
<dbReference type="InterPro" id="IPR036388">
    <property type="entry name" value="WH-like_DNA-bd_sf"/>
</dbReference>
<keyword evidence="6" id="KW-0804">Transcription</keyword>
<reference evidence="11 12" key="1">
    <citation type="submission" date="2024-01" db="EMBL/GenBank/DDBJ databases">
        <title>The genomes of 5 underutilized Papilionoideae crops provide insights into root nodulation and disease resistanc.</title>
        <authorList>
            <person name="Jiang F."/>
        </authorList>
    </citation>
    <scope>NUCLEOTIDE SEQUENCE [LARGE SCALE GENOMIC DNA]</scope>
    <source>
        <strain evidence="11">LVBAO_FW01</strain>
        <tissue evidence="11">Leaves</tissue>
    </source>
</reference>
<evidence type="ECO:0000256" key="2">
    <source>
        <dbReference type="ARBA" id="ARBA00022553"/>
    </source>
</evidence>
<evidence type="ECO:0000256" key="6">
    <source>
        <dbReference type="ARBA" id="ARBA00023163"/>
    </source>
</evidence>
<evidence type="ECO:0000256" key="4">
    <source>
        <dbReference type="ARBA" id="ARBA00023016"/>
    </source>
</evidence>
<evidence type="ECO:0000259" key="10">
    <source>
        <dbReference type="PROSITE" id="PS00434"/>
    </source>
</evidence>
<evidence type="ECO:0000256" key="5">
    <source>
        <dbReference type="ARBA" id="ARBA00023125"/>
    </source>
</evidence>
<keyword evidence="7" id="KW-0539">Nucleus</keyword>
<dbReference type="SMART" id="SM00415">
    <property type="entry name" value="HSF"/>
    <property type="match status" value="1"/>
</dbReference>
<dbReference type="FunFam" id="1.10.10.10:FF:000057">
    <property type="entry name" value="Heat shock transcription factor 1"/>
    <property type="match status" value="1"/>
</dbReference>
<comment type="caution">
    <text evidence="11">The sequence shown here is derived from an EMBL/GenBank/DDBJ whole genome shotgun (WGS) entry which is preliminary data.</text>
</comment>
<organism evidence="11 12">
    <name type="scientific">Canavalia gladiata</name>
    <name type="common">Sword bean</name>
    <name type="synonym">Dolichos gladiatus</name>
    <dbReference type="NCBI Taxonomy" id="3824"/>
    <lineage>
        <taxon>Eukaryota</taxon>
        <taxon>Viridiplantae</taxon>
        <taxon>Streptophyta</taxon>
        <taxon>Embryophyta</taxon>
        <taxon>Tracheophyta</taxon>
        <taxon>Spermatophyta</taxon>
        <taxon>Magnoliopsida</taxon>
        <taxon>eudicotyledons</taxon>
        <taxon>Gunneridae</taxon>
        <taxon>Pentapetalae</taxon>
        <taxon>rosids</taxon>
        <taxon>fabids</taxon>
        <taxon>Fabales</taxon>
        <taxon>Fabaceae</taxon>
        <taxon>Papilionoideae</taxon>
        <taxon>50 kb inversion clade</taxon>
        <taxon>NPAAA clade</taxon>
        <taxon>indigoferoid/millettioid clade</taxon>
        <taxon>Phaseoleae</taxon>
        <taxon>Canavalia</taxon>
    </lineage>
</organism>
<feature type="coiled-coil region" evidence="9">
    <location>
        <begin position="159"/>
        <end position="200"/>
    </location>
</feature>
<dbReference type="GO" id="GO:0000978">
    <property type="term" value="F:RNA polymerase II cis-regulatory region sequence-specific DNA binding"/>
    <property type="evidence" value="ECO:0007669"/>
    <property type="project" value="TreeGrafter"/>
</dbReference>
<feature type="domain" description="HSF-type DNA-binding" evidence="10">
    <location>
        <begin position="82"/>
        <end position="106"/>
    </location>
</feature>
<evidence type="ECO:0000256" key="8">
    <source>
        <dbReference type="ARBA" id="ARBA00061350"/>
    </source>
</evidence>
<keyword evidence="12" id="KW-1185">Reference proteome</keyword>
<accession>A0AAN9M492</accession>
<dbReference type="InterPro" id="IPR000232">
    <property type="entry name" value="HSF_DNA-bd"/>
</dbReference>
<evidence type="ECO:0000256" key="1">
    <source>
        <dbReference type="ARBA" id="ARBA00004123"/>
    </source>
</evidence>
<dbReference type="PRINTS" id="PR00056">
    <property type="entry name" value="HSFDOMAIN"/>
</dbReference>
<comment type="similarity">
    <text evidence="8">Belongs to the HSF family. Class A subfamily.</text>
</comment>
<dbReference type="GO" id="GO:0005634">
    <property type="term" value="C:nucleus"/>
    <property type="evidence" value="ECO:0007669"/>
    <property type="project" value="UniProtKB-SubCell"/>
</dbReference>
<dbReference type="GO" id="GO:0034605">
    <property type="term" value="P:cellular response to heat"/>
    <property type="evidence" value="ECO:0007669"/>
    <property type="project" value="TreeGrafter"/>
</dbReference>
<evidence type="ECO:0000256" key="9">
    <source>
        <dbReference type="SAM" id="Coils"/>
    </source>
</evidence>
<name>A0AAN9M492_CANGL</name>
<dbReference type="EMBL" id="JAYMYQ010000003">
    <property type="protein sequence ID" value="KAK7345909.1"/>
    <property type="molecule type" value="Genomic_DNA"/>
</dbReference>
<dbReference type="GO" id="GO:0003700">
    <property type="term" value="F:DNA-binding transcription factor activity"/>
    <property type="evidence" value="ECO:0007669"/>
    <property type="project" value="InterPro"/>
</dbReference>
<keyword evidence="4" id="KW-0346">Stress response</keyword>
<proteinExistence type="inferred from homology"/>
<dbReference type="PROSITE" id="PS00434">
    <property type="entry name" value="HSF_DOMAIN"/>
    <property type="match status" value="1"/>
</dbReference>
<dbReference type="GO" id="GO:0006357">
    <property type="term" value="P:regulation of transcription by RNA polymerase II"/>
    <property type="evidence" value="ECO:0007669"/>
    <property type="project" value="TreeGrafter"/>
</dbReference>